<dbReference type="KEGG" id="nsn:EXE58_09685"/>
<dbReference type="Pfam" id="PF04203">
    <property type="entry name" value="Sortase"/>
    <property type="match status" value="1"/>
</dbReference>
<dbReference type="AlphaFoldDB" id="A0A4P7IEQ0"/>
<evidence type="ECO:0000313" key="2">
    <source>
        <dbReference type="EMBL" id="QBX55696.1"/>
    </source>
</evidence>
<dbReference type="EMBL" id="CP038436">
    <property type="protein sequence ID" value="QBX55696.1"/>
    <property type="molecule type" value="Genomic_DNA"/>
</dbReference>
<dbReference type="OrthoDB" id="525039at2"/>
<evidence type="ECO:0000256" key="1">
    <source>
        <dbReference type="ARBA" id="ARBA00022801"/>
    </source>
</evidence>
<dbReference type="InterPro" id="IPR005754">
    <property type="entry name" value="Sortase"/>
</dbReference>
<dbReference type="CDD" id="cd05829">
    <property type="entry name" value="Sortase_F"/>
    <property type="match status" value="1"/>
</dbReference>
<name>A0A4P7IEQ0_9ACTN</name>
<dbReference type="InterPro" id="IPR042001">
    <property type="entry name" value="Sortase_F"/>
</dbReference>
<keyword evidence="3" id="KW-1185">Reference proteome</keyword>
<gene>
    <name evidence="2" type="ORF">EXE58_09685</name>
</gene>
<accession>A0A4P7IEQ0</accession>
<evidence type="ECO:0000313" key="3">
    <source>
        <dbReference type="Proteomes" id="UP000294853"/>
    </source>
</evidence>
<reference evidence="2 3" key="1">
    <citation type="submission" date="2019-03" db="EMBL/GenBank/DDBJ databases">
        <title>Three New Species of Nocardioides, Nocardioides euryhalodurans sp. nov., Nocardioides seonyuensis sp. nov. and Nocardioides eburneoflavus sp. nov. Iolated from Soil.</title>
        <authorList>
            <person name="Roh S.G."/>
            <person name="Lee C."/>
            <person name="Kim M.-K."/>
            <person name="Kim S.B."/>
        </authorList>
    </citation>
    <scope>NUCLEOTIDE SEQUENCE [LARGE SCALE GENOMIC DNA]</scope>
    <source>
        <strain evidence="2 3">MMS17-SY207-3</strain>
    </source>
</reference>
<protein>
    <submittedName>
        <fullName evidence="2">Class F sortase</fullName>
    </submittedName>
</protein>
<dbReference type="SUPFAM" id="SSF63817">
    <property type="entry name" value="Sortase"/>
    <property type="match status" value="1"/>
</dbReference>
<dbReference type="InterPro" id="IPR023365">
    <property type="entry name" value="Sortase_dom-sf"/>
</dbReference>
<dbReference type="Gene3D" id="2.40.260.10">
    <property type="entry name" value="Sortase"/>
    <property type="match status" value="1"/>
</dbReference>
<proteinExistence type="predicted"/>
<dbReference type="Proteomes" id="UP000294853">
    <property type="component" value="Chromosome"/>
</dbReference>
<keyword evidence="1" id="KW-0378">Hydrolase</keyword>
<organism evidence="2 3">
    <name type="scientific">Nocardioides seonyuensis</name>
    <dbReference type="NCBI Taxonomy" id="2518371"/>
    <lineage>
        <taxon>Bacteria</taxon>
        <taxon>Bacillati</taxon>
        <taxon>Actinomycetota</taxon>
        <taxon>Actinomycetes</taxon>
        <taxon>Propionibacteriales</taxon>
        <taxon>Nocardioidaceae</taxon>
        <taxon>Nocardioides</taxon>
    </lineage>
</organism>
<sequence>MGRSRVRRLAVVLTALVTMVAGLGVLVTSPSYSASAEAPVTARKAARLHIPAIGVDAGIRRVGVRNGRLAVGGSVRDVYSWRHGVRPGQPGSAVLAGHTWSKGPGVFDRLGQLRPGNRISVGIAAFKVTRVRRVSGLSPAAVRALFSDRGRARLVLITCGDRNNTTGIYRTRIIVTAKKVRRLPAGG</sequence>
<dbReference type="GO" id="GO:0016787">
    <property type="term" value="F:hydrolase activity"/>
    <property type="evidence" value="ECO:0007669"/>
    <property type="project" value="UniProtKB-KW"/>
</dbReference>